<dbReference type="InterPro" id="IPR004572">
    <property type="entry name" value="Protoporphyrinogen_oxidase"/>
</dbReference>
<comment type="similarity">
    <text evidence="5 12">Belongs to the protoporphyrinogen/coproporphyrinogen oxidase family. Coproporphyrinogen III oxidase subfamily.</text>
</comment>
<feature type="region of interest" description="Disordered" evidence="13">
    <location>
        <begin position="1"/>
        <end position="25"/>
    </location>
</feature>
<dbReference type="NCBIfam" id="TIGR00562">
    <property type="entry name" value="proto_IX_ox"/>
    <property type="match status" value="1"/>
</dbReference>
<evidence type="ECO:0000313" key="15">
    <source>
        <dbReference type="EMBL" id="UNK47015.1"/>
    </source>
</evidence>
<proteinExistence type="inferred from homology"/>
<dbReference type="Gene3D" id="3.90.660.20">
    <property type="entry name" value="Protoporphyrinogen oxidase, mitochondrial, domain 2"/>
    <property type="match status" value="1"/>
</dbReference>
<feature type="domain" description="Amine oxidase" evidence="14">
    <location>
        <begin position="33"/>
        <end position="486"/>
    </location>
</feature>
<evidence type="ECO:0000256" key="8">
    <source>
        <dbReference type="ARBA" id="ARBA00022630"/>
    </source>
</evidence>
<dbReference type="Gene3D" id="3.50.50.60">
    <property type="entry name" value="FAD/NAD(P)-binding domain"/>
    <property type="match status" value="1"/>
</dbReference>
<comment type="subcellular location">
    <subcellularLocation>
        <location evidence="12">Cytoplasm</location>
    </subcellularLocation>
</comment>
<dbReference type="SUPFAM" id="SSF54373">
    <property type="entry name" value="FAD-linked reductases, C-terminal domain"/>
    <property type="match status" value="1"/>
</dbReference>
<keyword evidence="10 12" id="KW-0560">Oxidoreductase</keyword>
<reference evidence="15 16" key="1">
    <citation type="submission" date="2022-03" db="EMBL/GenBank/DDBJ databases">
        <title>Isotopic signatures of nitrous oxide derived from detoxification processes.</title>
        <authorList>
            <person name="Behrendt U."/>
            <person name="Buchen C."/>
            <person name="Well R."/>
            <person name="Ulrich A."/>
            <person name="Rohe L."/>
            <person name="Kolb S."/>
            <person name="Schloter M."/>
            <person name="Horn M.A."/>
            <person name="Augustin J."/>
        </authorList>
    </citation>
    <scope>NUCLEOTIDE SEQUENCE [LARGE SCALE GENOMIC DNA]</scope>
    <source>
        <strain evidence="15 16">S4-C24</strain>
    </source>
</reference>
<comment type="cofactor">
    <cofactor evidence="2 12">
        <name>FAD</name>
        <dbReference type="ChEBI" id="CHEBI:57692"/>
    </cofactor>
</comment>
<accession>A0ABY3WCT6</accession>
<evidence type="ECO:0000259" key="14">
    <source>
        <dbReference type="Pfam" id="PF01593"/>
    </source>
</evidence>
<evidence type="ECO:0000256" key="3">
    <source>
        <dbReference type="ARBA" id="ARBA00002185"/>
    </source>
</evidence>
<dbReference type="InterPro" id="IPR050464">
    <property type="entry name" value="Zeta_carotene_desat/Oxidored"/>
</dbReference>
<evidence type="ECO:0000256" key="6">
    <source>
        <dbReference type="ARBA" id="ARBA00012402"/>
    </source>
</evidence>
<dbReference type="Proteomes" id="UP000829069">
    <property type="component" value="Chromosome"/>
</dbReference>
<evidence type="ECO:0000256" key="5">
    <source>
        <dbReference type="ARBA" id="ARBA00008310"/>
    </source>
</evidence>
<evidence type="ECO:0000256" key="4">
    <source>
        <dbReference type="ARBA" id="ARBA00004744"/>
    </source>
</evidence>
<organism evidence="15 16">
    <name type="scientific">Arthrobacter sulfonylureivorans</name>
    <dbReference type="NCBI Taxonomy" id="2486855"/>
    <lineage>
        <taxon>Bacteria</taxon>
        <taxon>Bacillati</taxon>
        <taxon>Actinomycetota</taxon>
        <taxon>Actinomycetes</taxon>
        <taxon>Micrococcales</taxon>
        <taxon>Micrococcaceae</taxon>
        <taxon>Arthrobacter</taxon>
    </lineage>
</organism>
<evidence type="ECO:0000256" key="9">
    <source>
        <dbReference type="ARBA" id="ARBA00022827"/>
    </source>
</evidence>
<evidence type="ECO:0000256" key="7">
    <source>
        <dbReference type="ARBA" id="ARBA00019046"/>
    </source>
</evidence>
<keyword evidence="12" id="KW-0963">Cytoplasm</keyword>
<keyword evidence="11 12" id="KW-0350">Heme biosynthesis</keyword>
<dbReference type="InterPro" id="IPR036188">
    <property type="entry name" value="FAD/NAD-bd_sf"/>
</dbReference>
<evidence type="ECO:0000256" key="13">
    <source>
        <dbReference type="SAM" id="MobiDB-lite"/>
    </source>
</evidence>
<evidence type="ECO:0000256" key="11">
    <source>
        <dbReference type="ARBA" id="ARBA00023133"/>
    </source>
</evidence>
<evidence type="ECO:0000256" key="10">
    <source>
        <dbReference type="ARBA" id="ARBA00023002"/>
    </source>
</evidence>
<dbReference type="Pfam" id="PF01593">
    <property type="entry name" value="Amino_oxidase"/>
    <property type="match status" value="1"/>
</dbReference>
<dbReference type="GO" id="GO:0004729">
    <property type="term" value="F:oxygen-dependent protoporphyrinogen oxidase activity"/>
    <property type="evidence" value="ECO:0007669"/>
    <property type="project" value="UniProtKB-EC"/>
</dbReference>
<evidence type="ECO:0000256" key="1">
    <source>
        <dbReference type="ARBA" id="ARBA00001755"/>
    </source>
</evidence>
<evidence type="ECO:0000256" key="2">
    <source>
        <dbReference type="ARBA" id="ARBA00001974"/>
    </source>
</evidence>
<name>A0ABY3WCT6_9MICC</name>
<dbReference type="InterPro" id="IPR002937">
    <property type="entry name" value="Amino_oxidase"/>
</dbReference>
<dbReference type="PANTHER" id="PTHR42923:SF3">
    <property type="entry name" value="PROTOPORPHYRINOGEN OXIDASE"/>
    <property type="match status" value="1"/>
</dbReference>
<dbReference type="EMBL" id="CP093326">
    <property type="protein sequence ID" value="UNK47015.1"/>
    <property type="molecule type" value="Genomic_DNA"/>
</dbReference>
<protein>
    <recommendedName>
        <fullName evidence="7 12">Coproporphyrinogen III oxidase</fullName>
        <ecNumber evidence="6 12">1.3.3.15</ecNumber>
    </recommendedName>
</protein>
<dbReference type="EC" id="1.3.3.15" evidence="6 12"/>
<dbReference type="PANTHER" id="PTHR42923">
    <property type="entry name" value="PROTOPORPHYRINOGEN OXIDASE"/>
    <property type="match status" value="1"/>
</dbReference>
<keyword evidence="8 12" id="KW-0285">Flavoprotein</keyword>
<dbReference type="RefSeq" id="WP_241914863.1">
    <property type="nucleotide sequence ID" value="NZ_CP093326.1"/>
</dbReference>
<keyword evidence="16" id="KW-1185">Reference proteome</keyword>
<dbReference type="SUPFAM" id="SSF51905">
    <property type="entry name" value="FAD/NAD(P)-binding domain"/>
    <property type="match status" value="1"/>
</dbReference>
<evidence type="ECO:0000313" key="16">
    <source>
        <dbReference type="Proteomes" id="UP000829069"/>
    </source>
</evidence>
<evidence type="ECO:0000256" key="12">
    <source>
        <dbReference type="RuleBase" id="RU364052"/>
    </source>
</evidence>
<comment type="catalytic activity">
    <reaction evidence="1">
        <text>coproporphyrinogen III + 3 O2 = coproporphyrin III + 3 H2O2</text>
        <dbReference type="Rhea" id="RHEA:43436"/>
        <dbReference type="ChEBI" id="CHEBI:15379"/>
        <dbReference type="ChEBI" id="CHEBI:16240"/>
        <dbReference type="ChEBI" id="CHEBI:57309"/>
        <dbReference type="ChEBI" id="CHEBI:131725"/>
        <dbReference type="EC" id="1.3.3.15"/>
    </reaction>
    <physiologicalReaction direction="left-to-right" evidence="1">
        <dbReference type="Rhea" id="RHEA:43437"/>
    </physiologicalReaction>
</comment>
<comment type="function">
    <text evidence="3 12">Involved in coproporphyrin-dependent heme b biosynthesis. Catalyzes the oxidation of coproporphyrinogen III to coproporphyrin III.</text>
</comment>
<sequence length="491" mass="50217">MQHPAPQHASGRPERQGGRKPKPSTAVVIGGGIAGLVSARELALAGVEVTVLERSPRFGGCVTRHEVGGLTLDAGAESFATRSSVVSDLVAELGLGAELVQPNPAGAWIQLPDGAQRLPKTGVLGIPADLSDPDVVRAIGRRAALRASGDKVMPLGSLLRREQLSLGELVRTRMGDAVLQKLVAPVVGGVYSADPDVLEVDSVMPGLRASVASHGSLTAAVRAIRKAAPAGSNVAGIAGGMGRLTEALLADLKTRHVSLHAGAAATAVTKHDDGWLVESAAGTFSADAVMMAADGGAAVRLLAGTVPGLTGLEPEAGPSVALVTLVVDLPELDAMPRGTGLLVAPSVQNVKAKALTHATAKWPWLADEAGPGSHVLRLSFGRAVGQQGAEDFTGWNDDELYRQALADASSLMGVGIGDDDVVGWKVVRWIGALPSATVGHRDRVAAVRRELAAQTGVDVTGAWLAGTGLVAVVGDARRRARELAARLQPAA</sequence>
<dbReference type="Gene3D" id="1.10.3110.10">
    <property type="entry name" value="protoporphyrinogen ix oxidase, domain 3"/>
    <property type="match status" value="1"/>
</dbReference>
<gene>
    <name evidence="15" type="primary">hemG</name>
    <name evidence="15" type="ORF">MNQ99_06600</name>
</gene>
<comment type="pathway">
    <text evidence="4 12">Porphyrin-containing compound metabolism; protoheme biosynthesis.</text>
</comment>
<keyword evidence="9 12" id="KW-0274">FAD</keyword>